<keyword evidence="6" id="KW-1185">Reference proteome</keyword>
<dbReference type="Gene3D" id="3.30.460.10">
    <property type="entry name" value="Beta Polymerase, domain 2"/>
    <property type="match status" value="1"/>
</dbReference>
<dbReference type="PIRSF" id="PIRSF000812">
    <property type="entry name" value="AAD"/>
    <property type="match status" value="1"/>
</dbReference>
<proteinExistence type="predicted"/>
<dbReference type="InterPro" id="IPR007530">
    <property type="entry name" value="Aminoglycoside_adenylylTfrase"/>
</dbReference>
<evidence type="ECO:0000313" key="6">
    <source>
        <dbReference type="Proteomes" id="UP000094869"/>
    </source>
</evidence>
<dbReference type="InterPro" id="IPR043519">
    <property type="entry name" value="NT_sf"/>
</dbReference>
<evidence type="ECO:0000313" key="1">
    <source>
        <dbReference type="EMBL" id="ODM01912.1"/>
    </source>
</evidence>
<comment type="caution">
    <text evidence="1">The sequence shown here is derived from an EMBL/GenBank/DDBJ whole genome shotgun (WGS) entry which is preliminary data.</text>
</comment>
<dbReference type="SUPFAM" id="SSF81301">
    <property type="entry name" value="Nucleotidyltransferase"/>
    <property type="match status" value="1"/>
</dbReference>
<keyword evidence="1" id="KW-0548">Nucleotidyltransferase</keyword>
<dbReference type="Gene3D" id="1.20.120.330">
    <property type="entry name" value="Nucleotidyltransferases domain 2"/>
    <property type="match status" value="1"/>
</dbReference>
<dbReference type="PATRIC" id="fig|1432052.4.peg.6544"/>
<dbReference type="Proteomes" id="UP000094067">
    <property type="component" value="Unassembled WGS sequence"/>
</dbReference>
<dbReference type="EMBL" id="MEHA01000029">
    <property type="protein sequence ID" value="ODR44605.1"/>
    <property type="molecule type" value="Genomic_DNA"/>
</dbReference>
<dbReference type="SUPFAM" id="SSF81631">
    <property type="entry name" value="PAP/OAS1 substrate-binding domain"/>
    <property type="match status" value="1"/>
</dbReference>
<reference evidence="3 6" key="2">
    <citation type="submission" date="2016-08" db="EMBL/GenBank/DDBJ databases">
        <title>Characterization of Isolates of Eisenbergiella tayi Derived from Blood Cultures, Using Whole Genome Sequencing.</title>
        <authorList>
            <person name="Bernier A.-M."/>
            <person name="Burdz T."/>
            <person name="Wiebe D."/>
            <person name="Bernard K."/>
        </authorList>
    </citation>
    <scope>NUCLEOTIDE SEQUENCE [LARGE SCALE GENOMIC DNA]</scope>
    <source>
        <strain evidence="3 6">NML120146</strain>
    </source>
</reference>
<dbReference type="AlphaFoldDB" id="A0A1E2ZZJ5"/>
<evidence type="ECO:0000313" key="2">
    <source>
        <dbReference type="EMBL" id="ODR44605.1"/>
    </source>
</evidence>
<accession>A0A1E2ZZJ5</accession>
<keyword evidence="1" id="KW-0808">Transferase</keyword>
<name>A0A1E2ZZJ5_9FIRM</name>
<protein>
    <submittedName>
        <fullName evidence="1">Aminoglycoside 6-adenylyltransferase</fullName>
        <ecNumber evidence="1">2.7.7.-</ecNumber>
    </submittedName>
    <submittedName>
        <fullName evidence="2">Aminoglycoside adenylyltransferase</fullName>
    </submittedName>
</protein>
<evidence type="ECO:0000313" key="3">
    <source>
        <dbReference type="EMBL" id="ODR61040.1"/>
    </source>
</evidence>
<dbReference type="Proteomes" id="UP000094869">
    <property type="component" value="Unassembled WGS sequence"/>
</dbReference>
<reference evidence="2 5" key="3">
    <citation type="submission" date="2016-08" db="EMBL/GenBank/DDBJ databases">
        <authorList>
            <person name="Seilhamer J.J."/>
        </authorList>
    </citation>
    <scope>NUCLEOTIDE SEQUENCE [LARGE SCALE GENOMIC DNA]</scope>
    <source>
        <strain evidence="2 5">NML150140-1</strain>
    </source>
</reference>
<dbReference type="GO" id="GO:0016779">
    <property type="term" value="F:nucleotidyltransferase activity"/>
    <property type="evidence" value="ECO:0007669"/>
    <property type="project" value="UniProtKB-KW"/>
</dbReference>
<organism evidence="1 4">
    <name type="scientific">Eisenbergiella tayi</name>
    <dbReference type="NCBI Taxonomy" id="1432052"/>
    <lineage>
        <taxon>Bacteria</taxon>
        <taxon>Bacillati</taxon>
        <taxon>Bacillota</taxon>
        <taxon>Clostridia</taxon>
        <taxon>Lachnospirales</taxon>
        <taxon>Lachnospiraceae</taxon>
        <taxon>Eisenbergiella</taxon>
    </lineage>
</organism>
<evidence type="ECO:0000313" key="4">
    <source>
        <dbReference type="Proteomes" id="UP000094067"/>
    </source>
</evidence>
<dbReference type="EMBL" id="MCGH01000005">
    <property type="protein sequence ID" value="ODM01912.1"/>
    <property type="molecule type" value="Genomic_DNA"/>
</dbReference>
<dbReference type="OrthoDB" id="9776406at2"/>
<dbReference type="EMBL" id="MEHD01000008">
    <property type="protein sequence ID" value="ODR61040.1"/>
    <property type="molecule type" value="Genomic_DNA"/>
</dbReference>
<dbReference type="Proteomes" id="UP000094271">
    <property type="component" value="Unassembled WGS sequence"/>
</dbReference>
<evidence type="ECO:0000313" key="5">
    <source>
        <dbReference type="Proteomes" id="UP000094271"/>
    </source>
</evidence>
<sequence length="289" mass="34206">MRSEKEMLDLIINTANEDPRIRAAYLEGSRVNPTVQADIFQDYDVVYVVEETKSFREDPSWIDRFGKRLYMQYPEDSAYFPSDVENCYGWLMQFADGNRLDLHVCTMETVKRDLELYRVLVDKDNLLPSEPVKTEEIYWVKKPTPEQFHDTCNEFWWCLNNVAKGLWRKEIPYVMDMVNIYVRPMLTRIVEWKIGVDNHFSVSAGKCAKYMERYVSEDIYRRYLATYSSAETEAIWDSVLGMCDLFHEIAAELSEAMEYPYDDTEAENGRAYLEHVRRLPEDAKEIYPD</sequence>
<dbReference type="EC" id="2.7.7.-" evidence="1"/>
<dbReference type="Pfam" id="PF04439">
    <property type="entry name" value="Adenyl_transf"/>
    <property type="match status" value="1"/>
</dbReference>
<reference evidence="1 4" key="1">
    <citation type="submission" date="2016-07" db="EMBL/GenBank/DDBJ databases">
        <title>Characterization of isolates of Eisenbergiella tayi derived from blood cultures, using whole genome sequencing.</title>
        <authorList>
            <person name="Burdz T."/>
            <person name="Wiebe D."/>
            <person name="Huynh C."/>
            <person name="Bernard K."/>
        </authorList>
    </citation>
    <scope>NUCLEOTIDE SEQUENCE [LARGE SCALE GENOMIC DNA]</scope>
    <source>
        <strain evidence="1 4">NML 110608</strain>
    </source>
</reference>
<dbReference type="RefSeq" id="WP_069155171.1">
    <property type="nucleotide sequence ID" value="NZ_DAWDRA010000054.1"/>
</dbReference>
<gene>
    <name evidence="1" type="primary">aadK_3</name>
    <name evidence="2" type="ORF">BEI59_27815</name>
    <name evidence="1" type="ORF">BEI61_05911</name>
    <name evidence="3" type="ORF">BEI63_02800</name>
</gene>